<dbReference type="Proteomes" id="UP000275078">
    <property type="component" value="Unassembled WGS sequence"/>
</dbReference>
<name>A0A3N4HQU7_ASCIM</name>
<gene>
    <name evidence="1" type="ORF">BJ508DRAFT_311777</name>
</gene>
<sequence>MAQPIYTSRPPKRICRRPFHNFRSEIPTKPVPRNIICALPLELHFMIAECLLLQPPTTSLPIRKMINSLVCLQRSCRTLMAAYSPFKLPTRLIQNCMLALADNLEAAYRNINHEKPYGRGDGMGLEEDYGMDLDPKYNTKSAVSRAQVIPRHIISWGFEWLQVFVKAWTSISRSRYRVRVGYEEYGPTWIRYGSKTVWRTYEEQHFIPRKTGTCPPCRSDCRKQARKLGIVDVDGWHEDPDRRDRLAGNWLWVELLKDVIKTFDSRNNAGLAGEKERLAMLRYLLSEFTPSLGDGVYESGDDYDRSANTSNVSCERSFGFKPQFYRLDDYYGRYGKLDRRGDENGAILSKDEVWFEWVMSAMLKIQHVGCMRVLVSVGGLEWRRWERMRGVHIPKYNPKKEYESIWIDRKQDFVRAVTGAENGRWWNVEFVEYLEREKCIASKLGSKDW</sequence>
<evidence type="ECO:0000313" key="2">
    <source>
        <dbReference type="Proteomes" id="UP000275078"/>
    </source>
</evidence>
<accession>A0A3N4HQU7</accession>
<evidence type="ECO:0000313" key="1">
    <source>
        <dbReference type="EMBL" id="RPA75687.1"/>
    </source>
</evidence>
<organism evidence="1 2">
    <name type="scientific">Ascobolus immersus RN42</name>
    <dbReference type="NCBI Taxonomy" id="1160509"/>
    <lineage>
        <taxon>Eukaryota</taxon>
        <taxon>Fungi</taxon>
        <taxon>Dikarya</taxon>
        <taxon>Ascomycota</taxon>
        <taxon>Pezizomycotina</taxon>
        <taxon>Pezizomycetes</taxon>
        <taxon>Pezizales</taxon>
        <taxon>Ascobolaceae</taxon>
        <taxon>Ascobolus</taxon>
    </lineage>
</organism>
<reference evidence="1 2" key="1">
    <citation type="journal article" date="2018" name="Nat. Ecol. Evol.">
        <title>Pezizomycetes genomes reveal the molecular basis of ectomycorrhizal truffle lifestyle.</title>
        <authorList>
            <person name="Murat C."/>
            <person name="Payen T."/>
            <person name="Noel B."/>
            <person name="Kuo A."/>
            <person name="Morin E."/>
            <person name="Chen J."/>
            <person name="Kohler A."/>
            <person name="Krizsan K."/>
            <person name="Balestrini R."/>
            <person name="Da Silva C."/>
            <person name="Montanini B."/>
            <person name="Hainaut M."/>
            <person name="Levati E."/>
            <person name="Barry K.W."/>
            <person name="Belfiori B."/>
            <person name="Cichocki N."/>
            <person name="Clum A."/>
            <person name="Dockter R.B."/>
            <person name="Fauchery L."/>
            <person name="Guy J."/>
            <person name="Iotti M."/>
            <person name="Le Tacon F."/>
            <person name="Lindquist E.A."/>
            <person name="Lipzen A."/>
            <person name="Malagnac F."/>
            <person name="Mello A."/>
            <person name="Molinier V."/>
            <person name="Miyauchi S."/>
            <person name="Poulain J."/>
            <person name="Riccioni C."/>
            <person name="Rubini A."/>
            <person name="Sitrit Y."/>
            <person name="Splivallo R."/>
            <person name="Traeger S."/>
            <person name="Wang M."/>
            <person name="Zifcakova L."/>
            <person name="Wipf D."/>
            <person name="Zambonelli A."/>
            <person name="Paolocci F."/>
            <person name="Nowrousian M."/>
            <person name="Ottonello S."/>
            <person name="Baldrian P."/>
            <person name="Spatafora J.W."/>
            <person name="Henrissat B."/>
            <person name="Nagy L.G."/>
            <person name="Aury J.M."/>
            <person name="Wincker P."/>
            <person name="Grigoriev I.V."/>
            <person name="Bonfante P."/>
            <person name="Martin F.M."/>
        </authorList>
    </citation>
    <scope>NUCLEOTIDE SEQUENCE [LARGE SCALE GENOMIC DNA]</scope>
    <source>
        <strain evidence="1 2">RN42</strain>
    </source>
</reference>
<dbReference type="EMBL" id="ML119759">
    <property type="protein sequence ID" value="RPA75687.1"/>
    <property type="molecule type" value="Genomic_DNA"/>
</dbReference>
<dbReference type="AlphaFoldDB" id="A0A3N4HQU7"/>
<protein>
    <submittedName>
        <fullName evidence="1">Uncharacterized protein</fullName>
    </submittedName>
</protein>
<keyword evidence="2" id="KW-1185">Reference proteome</keyword>
<proteinExistence type="predicted"/>